<organism evidence="1 2">
    <name type="scientific">Fraxinus pennsylvanica</name>
    <dbReference type="NCBI Taxonomy" id="56036"/>
    <lineage>
        <taxon>Eukaryota</taxon>
        <taxon>Viridiplantae</taxon>
        <taxon>Streptophyta</taxon>
        <taxon>Embryophyta</taxon>
        <taxon>Tracheophyta</taxon>
        <taxon>Spermatophyta</taxon>
        <taxon>Magnoliopsida</taxon>
        <taxon>eudicotyledons</taxon>
        <taxon>Gunneridae</taxon>
        <taxon>Pentapetalae</taxon>
        <taxon>asterids</taxon>
        <taxon>lamiids</taxon>
        <taxon>Lamiales</taxon>
        <taxon>Oleaceae</taxon>
        <taxon>Oleeae</taxon>
        <taxon>Fraxinus</taxon>
    </lineage>
</organism>
<evidence type="ECO:0000313" key="1">
    <source>
        <dbReference type="EMBL" id="CAI9781137.1"/>
    </source>
</evidence>
<sequence>MDTRAVLDVSCLMLFEASGDSEIDGVDDATVGSFVEDEDDAESCSYGSFDWKCIKEIENDFDQRVEFFCLKDDEEVENDGNHEEVEDMVEQYYCGGYEAAEVVAPNASEESVVAEKFKKPKVCEDPNMKMMHQRDRDRLFWEACLAS</sequence>
<dbReference type="Proteomes" id="UP000834106">
    <property type="component" value="Chromosome 18"/>
</dbReference>
<dbReference type="PANTHER" id="PTHR35726">
    <property type="entry name" value="GLUTAMIC ACID-RICH PROTEIN-LIKE"/>
    <property type="match status" value="1"/>
</dbReference>
<dbReference type="AlphaFoldDB" id="A0AAD2E716"/>
<name>A0AAD2E716_9LAMI</name>
<protein>
    <submittedName>
        <fullName evidence="1">Uncharacterized protein</fullName>
    </submittedName>
</protein>
<evidence type="ECO:0000313" key="2">
    <source>
        <dbReference type="Proteomes" id="UP000834106"/>
    </source>
</evidence>
<gene>
    <name evidence="1" type="ORF">FPE_LOCUS28567</name>
</gene>
<keyword evidence="2" id="KW-1185">Reference proteome</keyword>
<accession>A0AAD2E716</accession>
<reference evidence="1" key="1">
    <citation type="submission" date="2023-05" db="EMBL/GenBank/DDBJ databases">
        <authorList>
            <person name="Huff M."/>
        </authorList>
    </citation>
    <scope>NUCLEOTIDE SEQUENCE</scope>
</reference>
<dbReference type="EMBL" id="OU503053">
    <property type="protein sequence ID" value="CAI9781137.1"/>
    <property type="molecule type" value="Genomic_DNA"/>
</dbReference>
<dbReference type="PANTHER" id="PTHR35726:SF4">
    <property type="entry name" value="GLUTAMIC ACID-RICH PROTEIN-LIKE"/>
    <property type="match status" value="1"/>
</dbReference>
<proteinExistence type="predicted"/>